<keyword evidence="3" id="KW-0804">Transcription</keyword>
<keyword evidence="7" id="KW-1185">Reference proteome</keyword>
<organism evidence="6 7">
    <name type="scientific">Spirodela intermedia</name>
    <name type="common">Intermediate duckweed</name>
    <dbReference type="NCBI Taxonomy" id="51605"/>
    <lineage>
        <taxon>Eukaryota</taxon>
        <taxon>Viridiplantae</taxon>
        <taxon>Streptophyta</taxon>
        <taxon>Embryophyta</taxon>
        <taxon>Tracheophyta</taxon>
        <taxon>Spermatophyta</taxon>
        <taxon>Magnoliopsida</taxon>
        <taxon>Liliopsida</taxon>
        <taxon>Araceae</taxon>
        <taxon>Lemnoideae</taxon>
        <taxon>Spirodela</taxon>
    </lineage>
</organism>
<evidence type="ECO:0000313" key="7">
    <source>
        <dbReference type="Proteomes" id="UP000663760"/>
    </source>
</evidence>
<reference evidence="6" key="1">
    <citation type="submission" date="2020-02" db="EMBL/GenBank/DDBJ databases">
        <authorList>
            <person name="Scholz U."/>
            <person name="Mascher M."/>
            <person name="Fiebig A."/>
        </authorList>
    </citation>
    <scope>NUCLEOTIDE SEQUENCE</scope>
</reference>
<evidence type="ECO:0000256" key="2">
    <source>
        <dbReference type="ARBA" id="ARBA00022478"/>
    </source>
</evidence>
<evidence type="ECO:0000256" key="5">
    <source>
        <dbReference type="SAM" id="MobiDB-lite"/>
    </source>
</evidence>
<dbReference type="PANTHER" id="PTHR13408">
    <property type="entry name" value="DNA-DIRECTED RNA POLYMERASE III"/>
    <property type="match status" value="1"/>
</dbReference>
<dbReference type="PANTHER" id="PTHR13408:SF0">
    <property type="entry name" value="DNA-DIRECTED RNA POLYMERASE III SUBUNIT RPC4"/>
    <property type="match status" value="1"/>
</dbReference>
<proteinExistence type="predicted"/>
<comment type="subcellular location">
    <subcellularLocation>
        <location evidence="1">Nucleus</location>
    </subcellularLocation>
</comment>
<dbReference type="GO" id="GO:0042797">
    <property type="term" value="P:tRNA transcription by RNA polymerase III"/>
    <property type="evidence" value="ECO:0007669"/>
    <property type="project" value="TreeGrafter"/>
</dbReference>
<evidence type="ECO:0000256" key="3">
    <source>
        <dbReference type="ARBA" id="ARBA00023163"/>
    </source>
</evidence>
<dbReference type="AlphaFoldDB" id="A0A7I8KDM8"/>
<gene>
    <name evidence="6" type="ORF">SI8410_05006523</name>
</gene>
<keyword evidence="4" id="KW-0539">Nucleus</keyword>
<feature type="region of interest" description="Disordered" evidence="5">
    <location>
        <begin position="1"/>
        <end position="41"/>
    </location>
</feature>
<evidence type="ECO:0000256" key="4">
    <source>
        <dbReference type="ARBA" id="ARBA00023242"/>
    </source>
</evidence>
<dbReference type="InterPro" id="IPR007811">
    <property type="entry name" value="RPC4"/>
</dbReference>
<dbReference type="Proteomes" id="UP000663760">
    <property type="component" value="Chromosome 5"/>
</dbReference>
<accession>A0A7I8KDM8</accession>
<dbReference type="OrthoDB" id="747670at2759"/>
<dbReference type="GO" id="GO:0003677">
    <property type="term" value="F:DNA binding"/>
    <property type="evidence" value="ECO:0007669"/>
    <property type="project" value="InterPro"/>
</dbReference>
<dbReference type="EMBL" id="LR746268">
    <property type="protein sequence ID" value="CAA7395860.1"/>
    <property type="molecule type" value="Genomic_DNA"/>
</dbReference>
<keyword evidence="2" id="KW-0240">DNA-directed RNA polymerase</keyword>
<evidence type="ECO:0000313" key="6">
    <source>
        <dbReference type="EMBL" id="CAA7395860.1"/>
    </source>
</evidence>
<sequence length="300" mass="32500">MGDELSSTVGPRKLKFAPKIPARKPSKPAPVVKREEPEETSSLVLDHELLRRVKQAELAPGRRAFKDEKKGVPIQVAFGHQSAGTYARPFGVPKPLQKHEDGADGPGQTIEKEYVEPWDYYSYYPVTLPLRRPYSGNPETLDDDEFGEASGDFQLDEVRTNPAVELGLMDDGGAPRMLFFQLPASLPSSEISGAAAADSERGKGVGSSEGVVAEKRCSLEDLPAGLMGKMLVYRSGVVKMKLGDALFDVNPGSKCVFAQDVMGVNAQEKHCSLLGELNSRALVTPDIETLLDSIADQEGK</sequence>
<dbReference type="Pfam" id="PF05132">
    <property type="entry name" value="RNA_pol_Rpc4"/>
    <property type="match status" value="1"/>
</dbReference>
<evidence type="ECO:0000256" key="1">
    <source>
        <dbReference type="ARBA" id="ARBA00004123"/>
    </source>
</evidence>
<dbReference type="GO" id="GO:0005666">
    <property type="term" value="C:RNA polymerase III complex"/>
    <property type="evidence" value="ECO:0007669"/>
    <property type="project" value="InterPro"/>
</dbReference>
<protein>
    <submittedName>
        <fullName evidence="6">Uncharacterized protein</fullName>
    </submittedName>
</protein>
<name>A0A7I8KDM8_SPIIN</name>
<feature type="compositionally biased region" description="Basic residues" evidence="5">
    <location>
        <begin position="12"/>
        <end position="26"/>
    </location>
</feature>